<proteinExistence type="predicted"/>
<sequence length="328" mass="36831">VKNVRVKALAQWVSDVTGNRNGLVPLPVEASARRFYRTTLGERSVVVMDAPPDTEDNAHFVALSNCFRHAEVSVPEVLASDLEQGFLLVEDFGDNLLERTYGLGQDDKVLGLALAMLVRIQGISDPIIPAYTTERFTAELGIFRKWVLQDLIGVSTVPFDDVIDFLVRTCDTQPKVTIHRDFHCRNLLLKSNGTIGAVDFQDALVGPISYDLASILYDCYYQFSDATIETSIARYLQLAREAGHSTTDDEEDFTRALEITAVQRQLKAVGIFARLKLKQDRASHLENIVPVMRRVCELMTKHRELVACAKWLETTTLHPIRDAVARLR</sequence>
<organism evidence="2">
    <name type="scientific">marine metagenome</name>
    <dbReference type="NCBI Taxonomy" id="408172"/>
    <lineage>
        <taxon>unclassified sequences</taxon>
        <taxon>metagenomes</taxon>
        <taxon>ecological metagenomes</taxon>
    </lineage>
</organism>
<feature type="non-terminal residue" evidence="2">
    <location>
        <position position="1"/>
    </location>
</feature>
<dbReference type="InterPro" id="IPR002575">
    <property type="entry name" value="Aminoglycoside_PTrfase"/>
</dbReference>
<reference evidence="2" key="1">
    <citation type="submission" date="2018-05" db="EMBL/GenBank/DDBJ databases">
        <authorList>
            <person name="Lanie J.A."/>
            <person name="Ng W.-L."/>
            <person name="Kazmierczak K.M."/>
            <person name="Andrzejewski T.M."/>
            <person name="Davidsen T.M."/>
            <person name="Wayne K.J."/>
            <person name="Tettelin H."/>
            <person name="Glass J.I."/>
            <person name="Rusch D."/>
            <person name="Podicherti R."/>
            <person name="Tsui H.-C.T."/>
            <person name="Winkler M.E."/>
        </authorList>
    </citation>
    <scope>NUCLEOTIDE SEQUENCE</scope>
</reference>
<accession>A0A381QCM5</accession>
<dbReference type="AlphaFoldDB" id="A0A381QCM5"/>
<evidence type="ECO:0000313" key="2">
    <source>
        <dbReference type="EMBL" id="SUZ76149.1"/>
    </source>
</evidence>
<protein>
    <recommendedName>
        <fullName evidence="1">Aminoglycoside phosphotransferase domain-containing protein</fullName>
    </recommendedName>
</protein>
<gene>
    <name evidence="2" type="ORF">METZ01_LOCUS29003</name>
</gene>
<dbReference type="SUPFAM" id="SSF56112">
    <property type="entry name" value="Protein kinase-like (PK-like)"/>
    <property type="match status" value="1"/>
</dbReference>
<dbReference type="Gene3D" id="3.30.200.20">
    <property type="entry name" value="Phosphorylase Kinase, domain 1"/>
    <property type="match status" value="1"/>
</dbReference>
<name>A0A381QCM5_9ZZZZ</name>
<dbReference type="Pfam" id="PF01636">
    <property type="entry name" value="APH"/>
    <property type="match status" value="1"/>
</dbReference>
<dbReference type="Gene3D" id="3.90.1200.10">
    <property type="match status" value="1"/>
</dbReference>
<dbReference type="InterPro" id="IPR011009">
    <property type="entry name" value="Kinase-like_dom_sf"/>
</dbReference>
<dbReference type="EMBL" id="UINC01001267">
    <property type="protein sequence ID" value="SUZ76149.1"/>
    <property type="molecule type" value="Genomic_DNA"/>
</dbReference>
<feature type="domain" description="Aminoglycoside phosphotransferase" evidence="1">
    <location>
        <begin position="24"/>
        <end position="238"/>
    </location>
</feature>
<evidence type="ECO:0000259" key="1">
    <source>
        <dbReference type="Pfam" id="PF01636"/>
    </source>
</evidence>